<accession>Q9NXM7</accession>
<evidence type="ECO:0000313" key="1">
    <source>
        <dbReference type="EMBL" id="BAA90983.1"/>
    </source>
</evidence>
<name>Q9NXM7_HUMAN</name>
<sequence>MSKNRQIQGCEVNECLHLDSTKPKSMLNKVKSVHSGFLGEPCVSVCCVCASSPVFLRRYFEWQPFSPREPHVWSTDRPLKVIDLTHLLFTEQMSDCVLGCTPQHCRLQSPVFARDTVLEVEVLLYSSLRFAHCSVDTRRPAFCSL</sequence>
<dbReference type="AlphaFoldDB" id="Q9NXM7"/>
<proteinExistence type="evidence at transcript level"/>
<dbReference type="EMBL" id="AK000161">
    <property type="protein sequence ID" value="BAA90983.1"/>
    <property type="molecule type" value="mRNA"/>
</dbReference>
<organism evidence="1">
    <name type="scientific">Homo sapiens</name>
    <name type="common">Human</name>
    <dbReference type="NCBI Taxonomy" id="9606"/>
    <lineage>
        <taxon>Eukaryota</taxon>
        <taxon>Metazoa</taxon>
        <taxon>Chordata</taxon>
        <taxon>Craniata</taxon>
        <taxon>Vertebrata</taxon>
        <taxon>Euteleostomi</taxon>
        <taxon>Mammalia</taxon>
        <taxon>Eutheria</taxon>
        <taxon>Euarchontoglires</taxon>
        <taxon>Primates</taxon>
        <taxon>Haplorrhini</taxon>
        <taxon>Catarrhini</taxon>
        <taxon>Hominidae</taxon>
        <taxon>Homo</taxon>
    </lineage>
</organism>
<protein>
    <submittedName>
        <fullName evidence="1">cDNA FLJ20154 fis, clone COL08740</fullName>
    </submittedName>
</protein>
<reference evidence="1" key="1">
    <citation type="submission" date="2000-02" db="EMBL/GenBank/DDBJ databases">
        <title>NEDO human cDNA sequencing project.</title>
        <authorList>
            <person name="Kawabata A."/>
            <person name="Hikiji T."/>
            <person name="Kobatake N."/>
            <person name="Inagaki H."/>
            <person name="Ikema Y."/>
            <person name="Okamoto S."/>
            <person name="Okitani R."/>
            <person name="Ota T."/>
            <person name="Suzuki Y."/>
            <person name="Obayashi M."/>
            <person name="Nishi T."/>
            <person name="Shibahara T."/>
            <person name="Tanaka T."/>
            <person name="Nakamura Y."/>
            <person name="Isogai T."/>
            <person name="Sugano S."/>
        </authorList>
    </citation>
    <scope>NUCLEOTIDE SEQUENCE</scope>
    <source>
        <tissue evidence="1">Colon</tissue>
    </source>
</reference>